<comment type="caution">
    <text evidence="3">The sequence shown here is derived from an EMBL/GenBank/DDBJ whole genome shotgun (WGS) entry which is preliminary data.</text>
</comment>
<keyword evidence="4" id="KW-1185">Reference proteome</keyword>
<organism evidence="3 4">
    <name type="scientific">Acidicapsa dinghuensis</name>
    <dbReference type="NCBI Taxonomy" id="2218256"/>
    <lineage>
        <taxon>Bacteria</taxon>
        <taxon>Pseudomonadati</taxon>
        <taxon>Acidobacteriota</taxon>
        <taxon>Terriglobia</taxon>
        <taxon>Terriglobales</taxon>
        <taxon>Acidobacteriaceae</taxon>
        <taxon>Acidicapsa</taxon>
    </lineage>
</organism>
<reference evidence="4" key="1">
    <citation type="journal article" date="2019" name="Int. J. Syst. Evol. Microbiol.">
        <title>The Global Catalogue of Microorganisms (GCM) 10K type strain sequencing project: providing services to taxonomists for standard genome sequencing and annotation.</title>
        <authorList>
            <consortium name="The Broad Institute Genomics Platform"/>
            <consortium name="The Broad Institute Genome Sequencing Center for Infectious Disease"/>
            <person name="Wu L."/>
            <person name="Ma J."/>
        </authorList>
    </citation>
    <scope>NUCLEOTIDE SEQUENCE [LARGE SCALE GENOMIC DNA]</scope>
    <source>
        <strain evidence="4">JCM 4087</strain>
    </source>
</reference>
<keyword evidence="2" id="KW-0472">Membrane</keyword>
<dbReference type="EMBL" id="JBHSPH010000005">
    <property type="protein sequence ID" value="MFC5863690.1"/>
    <property type="molecule type" value="Genomic_DNA"/>
</dbReference>
<feature type="transmembrane region" description="Helical" evidence="2">
    <location>
        <begin position="113"/>
        <end position="133"/>
    </location>
</feature>
<keyword evidence="2" id="KW-0812">Transmembrane</keyword>
<feature type="region of interest" description="Disordered" evidence="1">
    <location>
        <begin position="1"/>
        <end position="40"/>
    </location>
</feature>
<protein>
    <recommendedName>
        <fullName evidence="5">ABC transporter ATP-binding protein</fullName>
    </recommendedName>
</protein>
<keyword evidence="2" id="KW-1133">Transmembrane helix</keyword>
<evidence type="ECO:0000313" key="4">
    <source>
        <dbReference type="Proteomes" id="UP001596091"/>
    </source>
</evidence>
<evidence type="ECO:0008006" key="5">
    <source>
        <dbReference type="Google" id="ProtNLM"/>
    </source>
</evidence>
<evidence type="ECO:0000256" key="2">
    <source>
        <dbReference type="SAM" id="Phobius"/>
    </source>
</evidence>
<evidence type="ECO:0000313" key="3">
    <source>
        <dbReference type="EMBL" id="MFC5863690.1"/>
    </source>
</evidence>
<sequence>MNQGIESGESQPVVGSQTPERDSGAEQGLGPDILASLTGRDANRERAVAMRTRRVVQSSLGVMREIKQDGNRVRARALAITVVVLLLITPLLWEATDSLIAGEHLGDPGNQWSLWACIVCPTLLGAALVAGWWRHRS</sequence>
<feature type="compositionally biased region" description="Polar residues" evidence="1">
    <location>
        <begin position="1"/>
        <end position="18"/>
    </location>
</feature>
<name>A0ABW1EHN8_9BACT</name>
<dbReference type="RefSeq" id="WP_263339941.1">
    <property type="nucleotide sequence ID" value="NZ_JAGSYH010000005.1"/>
</dbReference>
<gene>
    <name evidence="3" type="ORF">ACFPT7_15390</name>
</gene>
<dbReference type="Proteomes" id="UP001596091">
    <property type="component" value="Unassembled WGS sequence"/>
</dbReference>
<feature type="transmembrane region" description="Helical" evidence="2">
    <location>
        <begin position="73"/>
        <end position="93"/>
    </location>
</feature>
<accession>A0ABW1EHN8</accession>
<proteinExistence type="predicted"/>
<evidence type="ECO:0000256" key="1">
    <source>
        <dbReference type="SAM" id="MobiDB-lite"/>
    </source>
</evidence>